<evidence type="ECO:0000256" key="10">
    <source>
        <dbReference type="ARBA" id="ARBA00038263"/>
    </source>
</evidence>
<reference evidence="12 13" key="1">
    <citation type="journal article" date="2016" name="Nat. Commun.">
        <title>Thousands of microbial genomes shed light on interconnected biogeochemical processes in an aquifer system.</title>
        <authorList>
            <person name="Anantharaman K."/>
            <person name="Brown C.T."/>
            <person name="Hug L.A."/>
            <person name="Sharon I."/>
            <person name="Castelle C.J."/>
            <person name="Probst A.J."/>
            <person name="Thomas B.C."/>
            <person name="Singh A."/>
            <person name="Wilkins M.J."/>
            <person name="Karaoz U."/>
            <person name="Brodie E.L."/>
            <person name="Williams K.H."/>
            <person name="Hubbard S.S."/>
            <person name="Banfield J.F."/>
        </authorList>
    </citation>
    <scope>NUCLEOTIDE SEQUENCE [LARGE SCALE GENOMIC DNA]</scope>
</reference>
<comment type="caution">
    <text evidence="12">The sequence shown here is derived from an EMBL/GenBank/DDBJ whole genome shotgun (WGS) entry which is preliminary data.</text>
</comment>
<keyword evidence="7" id="KW-0106">Calcium</keyword>
<dbReference type="EMBL" id="MGDZ01000053">
    <property type="protein sequence ID" value="OGL72701.1"/>
    <property type="molecule type" value="Genomic_DNA"/>
</dbReference>
<dbReference type="GO" id="GO:0005576">
    <property type="term" value="C:extracellular region"/>
    <property type="evidence" value="ECO:0007669"/>
    <property type="project" value="UniProtKB-SubCell"/>
</dbReference>
<keyword evidence="9" id="KW-0966">Cell projection</keyword>
<dbReference type="NCBIfam" id="NF041518">
    <property type="entry name" value="choice_anch_Q"/>
    <property type="match status" value="1"/>
</dbReference>
<dbReference type="GO" id="GO:0016837">
    <property type="term" value="F:carbon-oxygen lyase activity, acting on polysaccharides"/>
    <property type="evidence" value="ECO:0007669"/>
    <property type="project" value="TreeGrafter"/>
</dbReference>
<dbReference type="Gene3D" id="2.160.20.10">
    <property type="entry name" value="Single-stranded right-handed beta-helix, Pectin lyase-like"/>
    <property type="match status" value="1"/>
</dbReference>
<evidence type="ECO:0000256" key="4">
    <source>
        <dbReference type="ARBA" id="ARBA00022525"/>
    </source>
</evidence>
<dbReference type="InterPro" id="IPR002909">
    <property type="entry name" value="IPT_dom"/>
</dbReference>
<dbReference type="InterPro" id="IPR011050">
    <property type="entry name" value="Pectin_lyase_fold/virulence"/>
</dbReference>
<dbReference type="Gene3D" id="2.60.40.10">
    <property type="entry name" value="Immunoglobulins"/>
    <property type="match status" value="1"/>
</dbReference>
<sequence length="479" mass="50333">MGAFVSIYGEGFGASRGSSKVTIGGVEAAKYVIWGQDNAVARGEDMIVVQPGPSAPSGNIVVTVNGQASNALSFTVRSGDIFFVIPSAANAGDSNSGSYSQPFRTIYQPRKVMDAGDIVYIKGGTFRTSDPDHQGWDAVLLLEPEGDPNGTASAPVAYLGYPGDRPIIEGPGGMRRGVYFDNGVNYYVIANIEFSGYGAPLEVRGNGHRLVGNYSHDGIASEDAVIGITGTSSGLKILGNYLMDNGGNDAGHGFYLQGFGTNQDIDFGWNQIKNQRGRRAIQLYGHESGDRMDNIRIHDNLITGSVRNNILLGGSDGGTDVLGTVYVQNNIIANGDDQGLRVNSAGGRVYIQNNTFYNNGASGYGGNAQIYIEQAGTGRVTVQNNIIYALSGETYYQFEPGVSSSVLNASHNLVFGDGSCTAWDASCLNSNPMMVNPGGGDFRLSSGSPAINAGISAVSTDYAGTTRSSPDIGAYEYAP</sequence>
<comment type="similarity">
    <text evidence="10">Belongs to the polysaccharide lyase 9 family.</text>
</comment>
<evidence type="ECO:0000313" key="13">
    <source>
        <dbReference type="Proteomes" id="UP000176303"/>
    </source>
</evidence>
<dbReference type="SUPFAM" id="SSF81296">
    <property type="entry name" value="E set domains"/>
    <property type="match status" value="1"/>
</dbReference>
<keyword evidence="4" id="KW-0964">Secreted</keyword>
<dbReference type="PANTHER" id="PTHR40088">
    <property type="entry name" value="PECTATE LYASE (EUROFUNG)"/>
    <property type="match status" value="1"/>
</dbReference>
<dbReference type="InterPro" id="IPR012334">
    <property type="entry name" value="Pectin_lyas_fold"/>
</dbReference>
<evidence type="ECO:0000256" key="7">
    <source>
        <dbReference type="ARBA" id="ARBA00022837"/>
    </source>
</evidence>
<dbReference type="GO" id="GO:0042995">
    <property type="term" value="C:cell projection"/>
    <property type="evidence" value="ECO:0007669"/>
    <property type="project" value="UniProtKB-SubCell"/>
</dbReference>
<evidence type="ECO:0000256" key="5">
    <source>
        <dbReference type="ARBA" id="ARBA00022723"/>
    </source>
</evidence>
<keyword evidence="5" id="KW-0479">Metal-binding</keyword>
<accession>A0A1F7U386</accession>
<evidence type="ECO:0000313" key="12">
    <source>
        <dbReference type="EMBL" id="OGL72701.1"/>
    </source>
</evidence>
<dbReference type="InterPro" id="IPR013783">
    <property type="entry name" value="Ig-like_fold"/>
</dbReference>
<evidence type="ECO:0000256" key="8">
    <source>
        <dbReference type="ARBA" id="ARBA00023239"/>
    </source>
</evidence>
<comment type="subcellular location">
    <subcellularLocation>
        <location evidence="2">Cell projection</location>
    </subcellularLocation>
    <subcellularLocation>
        <location evidence="3">Secreted</location>
    </subcellularLocation>
</comment>
<dbReference type="Proteomes" id="UP000176303">
    <property type="component" value="Unassembled WGS sequence"/>
</dbReference>
<evidence type="ECO:0000256" key="2">
    <source>
        <dbReference type="ARBA" id="ARBA00004316"/>
    </source>
</evidence>
<dbReference type="InterPro" id="IPR052052">
    <property type="entry name" value="Polysaccharide_Lyase_9"/>
</dbReference>
<dbReference type="AlphaFoldDB" id="A0A1F7U386"/>
<dbReference type="SMART" id="SM00710">
    <property type="entry name" value="PbH1"/>
    <property type="match status" value="6"/>
</dbReference>
<comment type="cofactor">
    <cofactor evidence="1">
        <name>Ca(2+)</name>
        <dbReference type="ChEBI" id="CHEBI:29108"/>
    </cofactor>
</comment>
<gene>
    <name evidence="12" type="ORF">A3D72_00470</name>
</gene>
<name>A0A1F7U386_9BACT</name>
<dbReference type="InterPro" id="IPR006626">
    <property type="entry name" value="PbH1"/>
</dbReference>
<evidence type="ECO:0000256" key="1">
    <source>
        <dbReference type="ARBA" id="ARBA00001913"/>
    </source>
</evidence>
<dbReference type="Pfam" id="PF01833">
    <property type="entry name" value="TIG"/>
    <property type="match status" value="1"/>
</dbReference>
<evidence type="ECO:0000259" key="11">
    <source>
        <dbReference type="Pfam" id="PF01833"/>
    </source>
</evidence>
<evidence type="ECO:0000256" key="3">
    <source>
        <dbReference type="ARBA" id="ARBA00004613"/>
    </source>
</evidence>
<dbReference type="SUPFAM" id="SSF51126">
    <property type="entry name" value="Pectin lyase-like"/>
    <property type="match status" value="1"/>
</dbReference>
<keyword evidence="6" id="KW-0732">Signal</keyword>
<dbReference type="InterPro" id="IPR059226">
    <property type="entry name" value="Choice_anch_Q_dom"/>
</dbReference>
<proteinExistence type="inferred from homology"/>
<evidence type="ECO:0000256" key="9">
    <source>
        <dbReference type="ARBA" id="ARBA00023273"/>
    </source>
</evidence>
<protein>
    <recommendedName>
        <fullName evidence="11">IPT/TIG domain-containing protein</fullName>
    </recommendedName>
</protein>
<dbReference type="GO" id="GO:0046872">
    <property type="term" value="F:metal ion binding"/>
    <property type="evidence" value="ECO:0007669"/>
    <property type="project" value="UniProtKB-KW"/>
</dbReference>
<dbReference type="PANTHER" id="PTHR40088:SF1">
    <property type="entry name" value="PECTATE LYASE PEL9"/>
    <property type="match status" value="1"/>
</dbReference>
<keyword evidence="8" id="KW-0456">Lyase</keyword>
<feature type="domain" description="IPT/TIG" evidence="11">
    <location>
        <begin position="2"/>
        <end position="75"/>
    </location>
</feature>
<organism evidence="12 13">
    <name type="scientific">Candidatus Uhrbacteria bacterium RIFCSPHIGHO2_02_FULL_57_19</name>
    <dbReference type="NCBI Taxonomy" id="1802391"/>
    <lineage>
        <taxon>Bacteria</taxon>
        <taxon>Candidatus Uhriibacteriota</taxon>
    </lineage>
</organism>
<evidence type="ECO:0000256" key="6">
    <source>
        <dbReference type="ARBA" id="ARBA00022729"/>
    </source>
</evidence>
<dbReference type="InterPro" id="IPR014756">
    <property type="entry name" value="Ig_E-set"/>
</dbReference>